<evidence type="ECO:0000313" key="3">
    <source>
        <dbReference type="Proteomes" id="UP001500177"/>
    </source>
</evidence>
<reference evidence="2 3" key="1">
    <citation type="journal article" date="2019" name="Int. J. Syst. Evol. Microbiol.">
        <title>The Global Catalogue of Microorganisms (GCM) 10K type strain sequencing project: providing services to taxonomists for standard genome sequencing and annotation.</title>
        <authorList>
            <consortium name="The Broad Institute Genomics Platform"/>
            <consortium name="The Broad Institute Genome Sequencing Center for Infectious Disease"/>
            <person name="Wu L."/>
            <person name="Ma J."/>
        </authorList>
    </citation>
    <scope>NUCLEOTIDE SEQUENCE [LARGE SCALE GENOMIC DNA]</scope>
    <source>
        <strain evidence="2 3">JCM 13318</strain>
    </source>
</reference>
<dbReference type="InterPro" id="IPR011944">
    <property type="entry name" value="Steroid_delta5-4_isomerase"/>
</dbReference>
<dbReference type="Pfam" id="PF14534">
    <property type="entry name" value="DUF4440"/>
    <property type="match status" value="1"/>
</dbReference>
<dbReference type="InterPro" id="IPR027843">
    <property type="entry name" value="DUF4440"/>
</dbReference>
<feature type="domain" description="DUF4440" evidence="1">
    <location>
        <begin position="11"/>
        <end position="120"/>
    </location>
</feature>
<comment type="caution">
    <text evidence="2">The sequence shown here is derived from an EMBL/GenBank/DDBJ whole genome shotgun (WGS) entry which is preliminary data.</text>
</comment>
<protein>
    <recommendedName>
        <fullName evidence="1">DUF4440 domain-containing protein</fullName>
    </recommendedName>
</protein>
<organism evidence="2 3">
    <name type="scientific">Brevibacterium permense</name>
    <dbReference type="NCBI Taxonomy" id="234834"/>
    <lineage>
        <taxon>Bacteria</taxon>
        <taxon>Bacillati</taxon>
        <taxon>Actinomycetota</taxon>
        <taxon>Actinomycetes</taxon>
        <taxon>Micrococcales</taxon>
        <taxon>Brevibacteriaceae</taxon>
        <taxon>Brevibacterium</taxon>
    </lineage>
</organism>
<dbReference type="EMBL" id="BAAALX010000009">
    <property type="protein sequence ID" value="GAA1512857.1"/>
    <property type="molecule type" value="Genomic_DNA"/>
</dbReference>
<dbReference type="NCBIfam" id="TIGR02246">
    <property type="entry name" value="SgcJ/EcaC family oxidoreductase"/>
    <property type="match status" value="1"/>
</dbReference>
<name>A0ABN2A9K2_9MICO</name>
<accession>A0ABN2A9K2</accession>
<dbReference type="InterPro" id="IPR032710">
    <property type="entry name" value="NTF2-like_dom_sf"/>
</dbReference>
<proteinExistence type="predicted"/>
<dbReference type="Proteomes" id="UP001500177">
    <property type="component" value="Unassembled WGS sequence"/>
</dbReference>
<keyword evidence="3" id="KW-1185">Reference proteome</keyword>
<gene>
    <name evidence="2" type="ORF">GCM10009690_14780</name>
</gene>
<sequence>MVTLLKTPEDIVAGWQDAWNLADAAALAELFAEDAEFVNVVGLWWHDRKNIYTAHAFGFTHIFPHSRISMDEPRTRLIGADAAVVQSKWHLTGQVTPTGEPAGDRFGILTFVLERRAEGWITVAAQNTDIEPSAQTHVNLPEGRGAIHYKKRGTA</sequence>
<evidence type="ECO:0000259" key="1">
    <source>
        <dbReference type="Pfam" id="PF14534"/>
    </source>
</evidence>
<evidence type="ECO:0000313" key="2">
    <source>
        <dbReference type="EMBL" id="GAA1512857.1"/>
    </source>
</evidence>
<dbReference type="SUPFAM" id="SSF54427">
    <property type="entry name" value="NTF2-like"/>
    <property type="match status" value="1"/>
</dbReference>
<dbReference type="RefSeq" id="WP_173151154.1">
    <property type="nucleotide sequence ID" value="NZ_BAAALX010000009.1"/>
</dbReference>
<dbReference type="Gene3D" id="3.10.450.50">
    <property type="match status" value="1"/>
</dbReference>